<protein>
    <submittedName>
        <fullName evidence="2">Uncharacterized protein</fullName>
    </submittedName>
</protein>
<reference evidence="3" key="1">
    <citation type="submission" date="2017-02" db="EMBL/GenBank/DDBJ databases">
        <authorList>
            <person name="Tafer H."/>
            <person name="Lopandic K."/>
        </authorList>
    </citation>
    <scope>NUCLEOTIDE SEQUENCE [LARGE SCALE GENOMIC DNA]</scope>
    <source>
        <strain evidence="3">CBS 366.77</strain>
    </source>
</reference>
<evidence type="ECO:0000313" key="3">
    <source>
        <dbReference type="Proteomes" id="UP000266188"/>
    </source>
</evidence>
<feature type="compositionally biased region" description="Basic and acidic residues" evidence="1">
    <location>
        <begin position="236"/>
        <end position="251"/>
    </location>
</feature>
<keyword evidence="3" id="KW-1185">Reference proteome</keyword>
<feature type="compositionally biased region" description="Polar residues" evidence="1">
    <location>
        <begin position="484"/>
        <end position="502"/>
    </location>
</feature>
<name>A0A3A2Z995_9EURO</name>
<proteinExistence type="predicted"/>
<dbReference type="EMBL" id="MVGC01000379">
    <property type="protein sequence ID" value="RJE19698.1"/>
    <property type="molecule type" value="Genomic_DNA"/>
</dbReference>
<organism evidence="2 3">
    <name type="scientific">Aspergillus sclerotialis</name>
    <dbReference type="NCBI Taxonomy" id="2070753"/>
    <lineage>
        <taxon>Eukaryota</taxon>
        <taxon>Fungi</taxon>
        <taxon>Dikarya</taxon>
        <taxon>Ascomycota</taxon>
        <taxon>Pezizomycotina</taxon>
        <taxon>Eurotiomycetes</taxon>
        <taxon>Eurotiomycetidae</taxon>
        <taxon>Eurotiales</taxon>
        <taxon>Aspergillaceae</taxon>
        <taxon>Aspergillus</taxon>
        <taxon>Aspergillus subgen. Polypaecilum</taxon>
    </lineage>
</organism>
<comment type="caution">
    <text evidence="2">The sequence shown here is derived from an EMBL/GenBank/DDBJ whole genome shotgun (WGS) entry which is preliminary data.</text>
</comment>
<dbReference type="Proteomes" id="UP000266188">
    <property type="component" value="Unassembled WGS sequence"/>
</dbReference>
<dbReference type="OrthoDB" id="5417628at2759"/>
<feature type="compositionally biased region" description="Polar residues" evidence="1">
    <location>
        <begin position="421"/>
        <end position="439"/>
    </location>
</feature>
<evidence type="ECO:0000313" key="2">
    <source>
        <dbReference type="EMBL" id="RJE19698.1"/>
    </source>
</evidence>
<feature type="compositionally biased region" description="Polar residues" evidence="1">
    <location>
        <begin position="381"/>
        <end position="390"/>
    </location>
</feature>
<accession>A0A3A2Z995</accession>
<feature type="region of interest" description="Disordered" evidence="1">
    <location>
        <begin position="376"/>
        <end position="513"/>
    </location>
</feature>
<sequence>MRYENWDVLLFPENSKIPIQEFKTQCFVTKDRESPYLHSPSIINPTSYFLPQGNLGHLPVLTTFVPSLPPNTPFRVSIHCWEKPRPSRLMESLMQPDDALLFEIRVFIDGVCVSGSVFGQRTAWPHVIDLSSHIDKNGNQDSLRFPPFHQEILEQRHWDAGELHGRIRIVIAEGFSRPHRSPPFERVKDIIAFSFQHAPLHILEYSNIAWPNTAMWSQGPRMFKYNSGSTFSDVKEVDDSHAHSPTRHENRVAGSSQASNSAMYNAWSYRNFPASQAQWQANAREPRWPTQESFMPDPFIEPYMLEPSVRPTRGARSSLEDVPMPDYSSSASSRAISSMTGISYEHSKQPSITAPMNEEQYHQIFDAMSPPKTIVTGTEAPVNTPSTTVPIGSRPSAAAEARAASYTKSGSRTSLLKEISQPVSRDVSGSSARSTSLTTEAAIETAANKHHPSPSGHVKGKKEGAGQVNKENEGSIDTPIRESLTPSKIAPTSGSIDTPNQSRRNRSGSHVSKEEILVITPTKNLAAVATGDHIPSGSLEDFFDSRIQLGALAGDVAEID</sequence>
<dbReference type="STRING" id="2070753.A0A3A2Z995"/>
<gene>
    <name evidence="2" type="ORF">PHISCL_07973</name>
</gene>
<dbReference type="AlphaFoldDB" id="A0A3A2Z995"/>
<evidence type="ECO:0000256" key="1">
    <source>
        <dbReference type="SAM" id="MobiDB-lite"/>
    </source>
</evidence>
<feature type="region of interest" description="Disordered" evidence="1">
    <location>
        <begin position="311"/>
        <end position="332"/>
    </location>
</feature>
<feature type="region of interest" description="Disordered" evidence="1">
    <location>
        <begin position="236"/>
        <end position="257"/>
    </location>
</feature>